<gene>
    <name evidence="1" type="ORF">sscle_16g110150</name>
</gene>
<dbReference type="KEGG" id="ssl:SS1G_10444"/>
<dbReference type="SUPFAM" id="SSF55298">
    <property type="entry name" value="YjgF-like"/>
    <property type="match status" value="1"/>
</dbReference>
<dbReference type="EMBL" id="CP017829">
    <property type="protein sequence ID" value="APA16245.1"/>
    <property type="molecule type" value="Genomic_DNA"/>
</dbReference>
<dbReference type="CDD" id="cd00448">
    <property type="entry name" value="YjgF_YER057c_UK114_family"/>
    <property type="match status" value="1"/>
</dbReference>
<dbReference type="OrthoDB" id="309640at2759"/>
<dbReference type="OMA" id="RIWGEWV"/>
<dbReference type="VEuPathDB" id="FungiDB:sscle_16g110150"/>
<dbReference type="RefSeq" id="XP_001588896.1">
    <property type="nucleotide sequence ID" value="XM_001588846.1"/>
</dbReference>
<dbReference type="PANTHER" id="PTHR11803">
    <property type="entry name" value="2-IMINOBUTANOATE/2-IMINOPROPANOATE DEAMINASE RIDA"/>
    <property type="match status" value="1"/>
</dbReference>
<sequence>MSSTSSSYKSSKRHELAPSRTAVTIPTIAPVIGNYSHSNTIPSNKSTVYLSGFMGDLPGDGRIISGGIAAQTTQIMRNLKAVLEASGSGLNKLVQRRVFLVDMGDLKTIDRIWGEWVKEPYPVSTCVQVVRLAKEAAKVEIEVVAETN</sequence>
<dbReference type="InterPro" id="IPR035959">
    <property type="entry name" value="RutC-like_sf"/>
</dbReference>
<protein>
    <submittedName>
        <fullName evidence="1">Uncharacterized protein</fullName>
    </submittedName>
</protein>
<dbReference type="Pfam" id="PF01042">
    <property type="entry name" value="Ribonuc_L-PSP"/>
    <property type="match status" value="1"/>
</dbReference>
<organism evidence="1 2">
    <name type="scientific">Sclerotinia sclerotiorum (strain ATCC 18683 / 1980 / Ss-1)</name>
    <name type="common">White mold</name>
    <name type="synonym">Whetzelinia sclerotiorum</name>
    <dbReference type="NCBI Taxonomy" id="665079"/>
    <lineage>
        <taxon>Eukaryota</taxon>
        <taxon>Fungi</taxon>
        <taxon>Dikarya</taxon>
        <taxon>Ascomycota</taxon>
        <taxon>Pezizomycotina</taxon>
        <taxon>Leotiomycetes</taxon>
        <taxon>Helotiales</taxon>
        <taxon>Sclerotiniaceae</taxon>
        <taxon>Sclerotinia</taxon>
    </lineage>
</organism>
<proteinExistence type="predicted"/>
<evidence type="ECO:0000313" key="1">
    <source>
        <dbReference type="EMBL" id="APA16245.1"/>
    </source>
</evidence>
<evidence type="ECO:0000313" key="2">
    <source>
        <dbReference type="Proteomes" id="UP000177798"/>
    </source>
</evidence>
<dbReference type="Gene3D" id="3.30.1330.40">
    <property type="entry name" value="RutC-like"/>
    <property type="match status" value="1"/>
</dbReference>
<reference evidence="2" key="1">
    <citation type="journal article" date="2017" name="Genome Biol. Evol.">
        <title>The complete genome sequence of the phytopathogenic fungus Sclerotinia sclerotiorum reveals insights into the genome architecture of broad host range pathogens.</title>
        <authorList>
            <person name="Derbyshire M."/>
            <person name="Denton-Giles M."/>
            <person name="Hegedus D."/>
            <person name="Seifbarghy S."/>
            <person name="Rollins J."/>
            <person name="van Kan J."/>
            <person name="Seidl M.F."/>
            <person name="Faino L."/>
            <person name="Mbengue M."/>
            <person name="Navaud O."/>
            <person name="Raffaele S."/>
            <person name="Hammond-Kosack K."/>
            <person name="Heard S."/>
            <person name="Oliver R."/>
        </authorList>
    </citation>
    <scope>NUCLEOTIDE SEQUENCE [LARGE SCALE GENOMIC DNA]</scope>
    <source>
        <strain evidence="2">ATCC 18683 / 1980 / Ss-1</strain>
    </source>
</reference>
<name>A0A1D9QMS7_SCLS1</name>
<dbReference type="PANTHER" id="PTHR11803:SF22">
    <property type="entry name" value="ENDORIBONUCLEASE FAMILY PROTEIN BRT1, PUTATIVE (AFU_ORTHOLOGUE AFUA_5G03780)-RELATED"/>
    <property type="match status" value="1"/>
</dbReference>
<dbReference type="AlphaFoldDB" id="A0A1D9QMS7"/>
<accession>A0A1D9QMS7</accession>
<dbReference type="Proteomes" id="UP000177798">
    <property type="component" value="Chromosome 16"/>
</dbReference>
<dbReference type="InterPro" id="IPR006175">
    <property type="entry name" value="YjgF/YER057c/UK114"/>
</dbReference>